<dbReference type="EMBL" id="KZ084086">
    <property type="protein sequence ID" value="OSD08502.1"/>
    <property type="molecule type" value="Genomic_DNA"/>
</dbReference>
<evidence type="ECO:0000259" key="2">
    <source>
        <dbReference type="Pfam" id="PF20151"/>
    </source>
</evidence>
<dbReference type="OrthoDB" id="2742807at2759"/>
<keyword evidence="1" id="KW-0812">Transmembrane</keyword>
<feature type="transmembrane region" description="Helical" evidence="1">
    <location>
        <begin position="87"/>
        <end position="106"/>
    </location>
</feature>
<dbReference type="Proteomes" id="UP000193067">
    <property type="component" value="Unassembled WGS sequence"/>
</dbReference>
<dbReference type="InterPro" id="IPR045340">
    <property type="entry name" value="DUF6533"/>
</dbReference>
<gene>
    <name evidence="3" type="ORF">PYCCODRAFT_1448716</name>
</gene>
<dbReference type="AlphaFoldDB" id="A0A1Y2J8D6"/>
<feature type="domain" description="DUF6533" evidence="2">
    <location>
        <begin position="23"/>
        <end position="67"/>
    </location>
</feature>
<feature type="transmembrane region" description="Helical" evidence="1">
    <location>
        <begin position="118"/>
        <end position="137"/>
    </location>
</feature>
<name>A0A1Y2J8D6_TRAC3</name>
<feature type="transmembrane region" description="Helical" evidence="1">
    <location>
        <begin position="20"/>
        <end position="40"/>
    </location>
</feature>
<organism evidence="3 4">
    <name type="scientific">Trametes coccinea (strain BRFM310)</name>
    <name type="common">Pycnoporus coccineus</name>
    <dbReference type="NCBI Taxonomy" id="1353009"/>
    <lineage>
        <taxon>Eukaryota</taxon>
        <taxon>Fungi</taxon>
        <taxon>Dikarya</taxon>
        <taxon>Basidiomycota</taxon>
        <taxon>Agaricomycotina</taxon>
        <taxon>Agaricomycetes</taxon>
        <taxon>Polyporales</taxon>
        <taxon>Polyporaceae</taxon>
        <taxon>Trametes</taxon>
    </lineage>
</organism>
<keyword evidence="1" id="KW-1133">Transmembrane helix</keyword>
<evidence type="ECO:0000313" key="3">
    <source>
        <dbReference type="EMBL" id="OSD08502.1"/>
    </source>
</evidence>
<feature type="transmembrane region" description="Helical" evidence="1">
    <location>
        <begin position="61"/>
        <end position="81"/>
    </location>
</feature>
<sequence>MEWPTVLNPTVLHDYVKTQNYAYCGIAAVALLLYETYVTFEREYKHIWRRNASAATWIFTFNRYLVIALYAFLVPGAFTISDASCPPLVRIWQVLNILPYVVWAAFSSLRAFALLNRAWHISLLIAMLSLAPVWIYIYRDVHQFAENFPPPTNCIAVPKYSIELDRQLTVVARVCLILSDILVLCVTWTKTYGIVRLAREHGVDRSLSVSKVLLRDGSTYFTVWTILNTLHIVGTYVQSVQYLTTFTEAFTSILVSRFILNLREVASAPSPEDEDDPTTDAYWNLVEFWRVADRFPGVSIDVTSLLAPLGAPLDHSFASYESGDEPIGAQVGKAADTRLRRLGVNEGEARRDLELIRTHSVGWLRRQRQAA</sequence>
<keyword evidence="4" id="KW-1185">Reference proteome</keyword>
<proteinExistence type="predicted"/>
<dbReference type="STRING" id="1353009.A0A1Y2J8D6"/>
<accession>A0A1Y2J8D6</accession>
<keyword evidence="1" id="KW-0472">Membrane</keyword>
<evidence type="ECO:0000313" key="4">
    <source>
        <dbReference type="Proteomes" id="UP000193067"/>
    </source>
</evidence>
<evidence type="ECO:0000256" key="1">
    <source>
        <dbReference type="SAM" id="Phobius"/>
    </source>
</evidence>
<reference evidence="3 4" key="1">
    <citation type="journal article" date="2015" name="Biotechnol. Biofuels">
        <title>Enhanced degradation of softwood versus hardwood by the white-rot fungus Pycnoporus coccineus.</title>
        <authorList>
            <person name="Couturier M."/>
            <person name="Navarro D."/>
            <person name="Chevret D."/>
            <person name="Henrissat B."/>
            <person name="Piumi F."/>
            <person name="Ruiz-Duenas F.J."/>
            <person name="Martinez A.T."/>
            <person name="Grigoriev I.V."/>
            <person name="Riley R."/>
            <person name="Lipzen A."/>
            <person name="Berrin J.G."/>
            <person name="Master E.R."/>
            <person name="Rosso M.N."/>
        </authorList>
    </citation>
    <scope>NUCLEOTIDE SEQUENCE [LARGE SCALE GENOMIC DNA]</scope>
    <source>
        <strain evidence="3 4">BRFM310</strain>
    </source>
</reference>
<dbReference type="Pfam" id="PF20151">
    <property type="entry name" value="DUF6533"/>
    <property type="match status" value="1"/>
</dbReference>
<protein>
    <recommendedName>
        <fullName evidence="2">DUF6533 domain-containing protein</fullName>
    </recommendedName>
</protein>